<comment type="caution">
    <text evidence="2">The sequence shown here is derived from an EMBL/GenBank/DDBJ whole genome shotgun (WGS) entry which is preliminary data.</text>
</comment>
<keyword evidence="1" id="KW-0732">Signal</keyword>
<evidence type="ECO:0008006" key="4">
    <source>
        <dbReference type="Google" id="ProtNLM"/>
    </source>
</evidence>
<feature type="signal peptide" evidence="1">
    <location>
        <begin position="1"/>
        <end position="30"/>
    </location>
</feature>
<evidence type="ECO:0000256" key="1">
    <source>
        <dbReference type="SAM" id="SignalP"/>
    </source>
</evidence>
<dbReference type="Proteomes" id="UP000827092">
    <property type="component" value="Unassembled WGS sequence"/>
</dbReference>
<keyword evidence="3" id="KW-1185">Reference proteome</keyword>
<dbReference type="AlphaFoldDB" id="A0AAV6UU55"/>
<organism evidence="2 3">
    <name type="scientific">Oedothorax gibbosus</name>
    <dbReference type="NCBI Taxonomy" id="931172"/>
    <lineage>
        <taxon>Eukaryota</taxon>
        <taxon>Metazoa</taxon>
        <taxon>Ecdysozoa</taxon>
        <taxon>Arthropoda</taxon>
        <taxon>Chelicerata</taxon>
        <taxon>Arachnida</taxon>
        <taxon>Araneae</taxon>
        <taxon>Araneomorphae</taxon>
        <taxon>Entelegynae</taxon>
        <taxon>Araneoidea</taxon>
        <taxon>Linyphiidae</taxon>
        <taxon>Erigoninae</taxon>
        <taxon>Oedothorax</taxon>
    </lineage>
</organism>
<name>A0AAV6UU55_9ARAC</name>
<evidence type="ECO:0000313" key="2">
    <source>
        <dbReference type="EMBL" id="KAG8187288.1"/>
    </source>
</evidence>
<dbReference type="EMBL" id="JAFNEN010000275">
    <property type="protein sequence ID" value="KAG8187288.1"/>
    <property type="molecule type" value="Genomic_DNA"/>
</dbReference>
<feature type="chain" id="PRO_5043439933" description="Secreted protein" evidence="1">
    <location>
        <begin position="31"/>
        <end position="99"/>
    </location>
</feature>
<gene>
    <name evidence="2" type="ORF">JTE90_019177</name>
</gene>
<reference evidence="2 3" key="1">
    <citation type="journal article" date="2022" name="Nat. Ecol. Evol.">
        <title>A masculinizing supergene underlies an exaggerated male reproductive morph in a spider.</title>
        <authorList>
            <person name="Hendrickx F."/>
            <person name="De Corte Z."/>
            <person name="Sonet G."/>
            <person name="Van Belleghem S.M."/>
            <person name="Kostlbacher S."/>
            <person name="Vangestel C."/>
        </authorList>
    </citation>
    <scope>NUCLEOTIDE SEQUENCE [LARGE SCALE GENOMIC DNA]</scope>
    <source>
        <strain evidence="2">W744_W776</strain>
    </source>
</reference>
<evidence type="ECO:0000313" key="3">
    <source>
        <dbReference type="Proteomes" id="UP000827092"/>
    </source>
</evidence>
<accession>A0AAV6UU55</accession>
<protein>
    <recommendedName>
        <fullName evidence="4">Secreted protein</fullName>
    </recommendedName>
</protein>
<sequence length="99" mass="11569">MFTGRYIPIQLFSVWIYILRCIFRLGCVFEAPGEPPEYQPVLWHHSGTSICRFHFCAYCASLGGHELHWIKTKTHSRCQADKLLYFKPTCNHCSISNKM</sequence>
<proteinExistence type="predicted"/>